<keyword evidence="1" id="KW-0175">Coiled coil</keyword>
<feature type="region of interest" description="Disordered" evidence="2">
    <location>
        <begin position="44"/>
        <end position="84"/>
    </location>
</feature>
<comment type="caution">
    <text evidence="3">The sequence shown here is derived from an EMBL/GenBank/DDBJ whole genome shotgun (WGS) entry which is preliminary data.</text>
</comment>
<feature type="coiled-coil region" evidence="1">
    <location>
        <begin position="351"/>
        <end position="378"/>
    </location>
</feature>
<organism evidence="3">
    <name type="scientific">Tanacetum cinerariifolium</name>
    <name type="common">Dalmatian daisy</name>
    <name type="synonym">Chrysanthemum cinerariifolium</name>
    <dbReference type="NCBI Taxonomy" id="118510"/>
    <lineage>
        <taxon>Eukaryota</taxon>
        <taxon>Viridiplantae</taxon>
        <taxon>Streptophyta</taxon>
        <taxon>Embryophyta</taxon>
        <taxon>Tracheophyta</taxon>
        <taxon>Spermatophyta</taxon>
        <taxon>Magnoliopsida</taxon>
        <taxon>eudicotyledons</taxon>
        <taxon>Gunneridae</taxon>
        <taxon>Pentapetalae</taxon>
        <taxon>asterids</taxon>
        <taxon>campanulids</taxon>
        <taxon>Asterales</taxon>
        <taxon>Asteraceae</taxon>
        <taxon>Asteroideae</taxon>
        <taxon>Anthemideae</taxon>
        <taxon>Anthemidinae</taxon>
        <taxon>Tanacetum</taxon>
    </lineage>
</organism>
<evidence type="ECO:0000313" key="3">
    <source>
        <dbReference type="EMBL" id="GEU44488.1"/>
    </source>
</evidence>
<name>A0A699GLH2_TANCI</name>
<dbReference type="EMBL" id="BKCJ010001852">
    <property type="protein sequence ID" value="GEU44488.1"/>
    <property type="molecule type" value="Genomic_DNA"/>
</dbReference>
<evidence type="ECO:0000256" key="2">
    <source>
        <dbReference type="SAM" id="MobiDB-lite"/>
    </source>
</evidence>
<evidence type="ECO:0000256" key="1">
    <source>
        <dbReference type="SAM" id="Coils"/>
    </source>
</evidence>
<feature type="compositionally biased region" description="Polar residues" evidence="2">
    <location>
        <begin position="44"/>
        <end position="57"/>
    </location>
</feature>
<proteinExistence type="predicted"/>
<accession>A0A699GLH2</accession>
<gene>
    <name evidence="3" type="ORF">Tci_016466</name>
</gene>
<reference evidence="3" key="1">
    <citation type="journal article" date="2019" name="Sci. Rep.">
        <title>Draft genome of Tanacetum cinerariifolium, the natural source of mosquito coil.</title>
        <authorList>
            <person name="Yamashiro T."/>
            <person name="Shiraishi A."/>
            <person name="Satake H."/>
            <person name="Nakayama K."/>
        </authorList>
    </citation>
    <scope>NUCLEOTIDE SEQUENCE</scope>
</reference>
<feature type="region of interest" description="Disordered" evidence="2">
    <location>
        <begin position="113"/>
        <end position="137"/>
    </location>
</feature>
<dbReference type="AlphaFoldDB" id="A0A699GLH2"/>
<sequence>MSDANKVHFKAEKEAIHMLLTGIMDEIYSTVDACNIAHEISFAPTSKQSSSTRSHATTRVKGKEIAKPITHPSESASKEDSDLEQAQRYKDMQKNLALIAMYFKKIYKPTNNNLRTTSNSRNKHVDTSPRYVKDNLSGQFGNQRTVTIVGAKETVSSQDTDEEVDEQELKAHYGFIAKIQEVLSADLGTDVEPLEKVQYDDEYNVFANEKQHYEQPDSINNTCAMEKVDRNIIPDSPNVYDNYDQANQNAKECDDERVVLANLIANLTLDTEKNKKILKQLKKSNASLSQELKECKSTFEETTRALGESNSTQDSCLISLQNQKVELEKYKTYLNRPIENDKLKLEHLEYVKYLENEIDKLESDKDDFSNIYDLLLQECVSKDVMCSYLHSLPDLTAQAKLQCLYVHKVKECECLAQKLSKQTKTISKEVYNELSRSFAKLEKHSISLELALQQCQEQMKNDIVCKQKASNVFLKEREQ</sequence>
<feature type="compositionally biased region" description="Basic and acidic residues" evidence="2">
    <location>
        <begin position="123"/>
        <end position="133"/>
    </location>
</feature>
<protein>
    <submittedName>
        <fullName evidence="3">Uncharacterized protein</fullName>
    </submittedName>
</protein>